<organism evidence="1">
    <name type="scientific">bioreactor metagenome</name>
    <dbReference type="NCBI Taxonomy" id="1076179"/>
    <lineage>
        <taxon>unclassified sequences</taxon>
        <taxon>metagenomes</taxon>
        <taxon>ecological metagenomes</taxon>
    </lineage>
</organism>
<gene>
    <name evidence="1" type="ORF">SDC9_161401</name>
</gene>
<sequence length="116" mass="13233">MEPKDDRDALFAVIRELETLHTNCVNKAKFIDNVMSGKEQITFATIDRCREARMQLNQAHHVFKSLYEKHSSTAEVQDRMKAICDTNRTTADKANADLKAILAWVPPGPMSRRTDN</sequence>
<accession>A0A645FI23</accession>
<evidence type="ECO:0000313" key="1">
    <source>
        <dbReference type="EMBL" id="MPN14075.1"/>
    </source>
</evidence>
<dbReference type="EMBL" id="VSSQ01060665">
    <property type="protein sequence ID" value="MPN14075.1"/>
    <property type="molecule type" value="Genomic_DNA"/>
</dbReference>
<proteinExistence type="predicted"/>
<reference evidence="1" key="1">
    <citation type="submission" date="2019-08" db="EMBL/GenBank/DDBJ databases">
        <authorList>
            <person name="Kucharzyk K."/>
            <person name="Murdoch R.W."/>
            <person name="Higgins S."/>
            <person name="Loffler F."/>
        </authorList>
    </citation>
    <scope>NUCLEOTIDE SEQUENCE</scope>
</reference>
<name>A0A645FI23_9ZZZZ</name>
<protein>
    <submittedName>
        <fullName evidence="1">Uncharacterized protein</fullName>
    </submittedName>
</protein>
<comment type="caution">
    <text evidence="1">The sequence shown here is derived from an EMBL/GenBank/DDBJ whole genome shotgun (WGS) entry which is preliminary data.</text>
</comment>
<dbReference type="AlphaFoldDB" id="A0A645FI23"/>